<dbReference type="SUPFAM" id="SSF46785">
    <property type="entry name" value="Winged helix' DNA-binding domain"/>
    <property type="match status" value="1"/>
</dbReference>
<dbReference type="RefSeq" id="WP_117909798.1">
    <property type="nucleotide sequence ID" value="NZ_JAODBU010000002.1"/>
</dbReference>
<dbReference type="InterPro" id="IPR050661">
    <property type="entry name" value="BglG_antiterminators"/>
</dbReference>
<comment type="caution">
    <text evidence="7">The sequence shown here is derived from an EMBL/GenBank/DDBJ whole genome shotgun (WGS) entry which is preliminary data.</text>
</comment>
<evidence type="ECO:0000256" key="3">
    <source>
        <dbReference type="ARBA" id="ARBA00023163"/>
    </source>
</evidence>
<dbReference type="Proteomes" id="UP001431199">
    <property type="component" value="Unassembled WGS sequence"/>
</dbReference>
<dbReference type="SUPFAM" id="SSF63520">
    <property type="entry name" value="PTS-regulatory domain, PRD"/>
    <property type="match status" value="1"/>
</dbReference>
<name>A0ABT2LXJ6_9FIRM</name>
<dbReference type="CDD" id="cd00211">
    <property type="entry name" value="PTS_IIA_fru"/>
    <property type="match status" value="1"/>
</dbReference>
<organism evidence="7 8">
    <name type="scientific">Eubacterium album</name>
    <dbReference type="NCBI Taxonomy" id="2978477"/>
    <lineage>
        <taxon>Bacteria</taxon>
        <taxon>Bacillati</taxon>
        <taxon>Bacillota</taxon>
        <taxon>Clostridia</taxon>
        <taxon>Eubacteriales</taxon>
        <taxon>Eubacteriaceae</taxon>
        <taxon>Eubacterium</taxon>
    </lineage>
</organism>
<feature type="domain" description="PTS EIIB type-2" evidence="5">
    <location>
        <begin position="413"/>
        <end position="505"/>
    </location>
</feature>
<dbReference type="PROSITE" id="PS51099">
    <property type="entry name" value="PTS_EIIB_TYPE_2"/>
    <property type="match status" value="1"/>
</dbReference>
<keyword evidence="1" id="KW-0677">Repeat</keyword>
<reference evidence="7" key="1">
    <citation type="submission" date="2022-09" db="EMBL/GenBank/DDBJ databases">
        <title>Eubacterium sp. LFL-14 isolated from human feces.</title>
        <authorList>
            <person name="Liu F."/>
        </authorList>
    </citation>
    <scope>NUCLEOTIDE SEQUENCE</scope>
    <source>
        <strain evidence="7">LFL-14</strain>
    </source>
</reference>
<accession>A0ABT2LXJ6</accession>
<dbReference type="InterPro" id="IPR011608">
    <property type="entry name" value="PRD"/>
</dbReference>
<dbReference type="Pfam" id="PF08279">
    <property type="entry name" value="HTH_11"/>
    <property type="match status" value="1"/>
</dbReference>
<feature type="domain" description="PTS EIIA type-2" evidence="4">
    <location>
        <begin position="530"/>
        <end position="673"/>
    </location>
</feature>
<dbReference type="Gene3D" id="1.10.10.10">
    <property type="entry name" value="Winged helix-like DNA-binding domain superfamily/Winged helix DNA-binding domain"/>
    <property type="match status" value="1"/>
</dbReference>
<dbReference type="InterPro" id="IPR036388">
    <property type="entry name" value="WH-like_DNA-bd_sf"/>
</dbReference>
<dbReference type="PROSITE" id="PS51372">
    <property type="entry name" value="PRD_2"/>
    <property type="match status" value="1"/>
</dbReference>
<evidence type="ECO:0000256" key="1">
    <source>
        <dbReference type="ARBA" id="ARBA00022737"/>
    </source>
</evidence>
<evidence type="ECO:0000313" key="8">
    <source>
        <dbReference type="Proteomes" id="UP001431199"/>
    </source>
</evidence>
<dbReference type="InterPro" id="IPR016152">
    <property type="entry name" value="PTrfase/Anion_transptr"/>
</dbReference>
<dbReference type="Pfam" id="PF00359">
    <property type="entry name" value="PTS_EIIA_2"/>
    <property type="match status" value="1"/>
</dbReference>
<keyword evidence="8" id="KW-1185">Reference proteome</keyword>
<gene>
    <name evidence="7" type="ORF">N5B56_02250</name>
</gene>
<dbReference type="EMBL" id="JAODBU010000002">
    <property type="protein sequence ID" value="MCT7397910.1"/>
    <property type="molecule type" value="Genomic_DNA"/>
</dbReference>
<dbReference type="InterPro" id="IPR013196">
    <property type="entry name" value="HTH_11"/>
</dbReference>
<dbReference type="SUPFAM" id="SSF55804">
    <property type="entry name" value="Phoshotransferase/anion transport protein"/>
    <property type="match status" value="1"/>
</dbReference>
<evidence type="ECO:0000259" key="6">
    <source>
        <dbReference type="PROSITE" id="PS51372"/>
    </source>
</evidence>
<keyword evidence="3" id="KW-0804">Transcription</keyword>
<dbReference type="CDD" id="cd05568">
    <property type="entry name" value="PTS_IIB_bgl_like"/>
    <property type="match status" value="1"/>
</dbReference>
<dbReference type="PANTHER" id="PTHR30185">
    <property type="entry name" value="CRYPTIC BETA-GLUCOSIDE BGL OPERON ANTITERMINATOR"/>
    <property type="match status" value="1"/>
</dbReference>
<dbReference type="Gene3D" id="3.40.930.10">
    <property type="entry name" value="Mannitol-specific EII, Chain A"/>
    <property type="match status" value="1"/>
</dbReference>
<dbReference type="PANTHER" id="PTHR30185:SF18">
    <property type="entry name" value="TRANSCRIPTIONAL REGULATOR MTLR"/>
    <property type="match status" value="1"/>
</dbReference>
<dbReference type="PROSITE" id="PS51094">
    <property type="entry name" value="PTS_EIIA_TYPE_2"/>
    <property type="match status" value="1"/>
</dbReference>
<feature type="domain" description="PRD" evidence="6">
    <location>
        <begin position="301"/>
        <end position="408"/>
    </location>
</feature>
<evidence type="ECO:0000259" key="5">
    <source>
        <dbReference type="PROSITE" id="PS51099"/>
    </source>
</evidence>
<dbReference type="Pfam" id="PF00874">
    <property type="entry name" value="PRD"/>
    <property type="match status" value="1"/>
</dbReference>
<dbReference type="InterPro" id="IPR002178">
    <property type="entry name" value="PTS_EIIA_type-2_dom"/>
</dbReference>
<keyword evidence="2" id="KW-0805">Transcription regulation</keyword>
<protein>
    <submittedName>
        <fullName evidence="7">BglG family transcription antiterminator</fullName>
    </submittedName>
</protein>
<proteinExistence type="predicted"/>
<evidence type="ECO:0000256" key="2">
    <source>
        <dbReference type="ARBA" id="ARBA00023015"/>
    </source>
</evidence>
<evidence type="ECO:0000259" key="4">
    <source>
        <dbReference type="PROSITE" id="PS51094"/>
    </source>
</evidence>
<dbReference type="Gene3D" id="1.10.1790.10">
    <property type="entry name" value="PRD domain"/>
    <property type="match status" value="1"/>
</dbReference>
<evidence type="ECO:0000313" key="7">
    <source>
        <dbReference type="EMBL" id="MCT7397910.1"/>
    </source>
</evidence>
<dbReference type="InterPro" id="IPR036634">
    <property type="entry name" value="PRD_sf"/>
</dbReference>
<sequence>MNRRGNKILNELIWNEKLNISEFKEKYNVQERSIRLDIKGINDDLQKAGLPVISENSEGELELENKRQINIKEFEKFITNYDFYSYTMTKNERHTVLALILLNGREYITVDKLKKEIGVSRNTILSDLQELKIWFEDRDMNLKAKAHVGYTIEASESQIRENILKLLEINSEEYYQNGYMLNIYWNLLLKQVDYAQSFDYLKSILLEEEEDTGVILEDYSFYEAIVELVIMVNRMSREKYLTSFEESGREEIEISSKYPFSKSVLNKIAVKYDIRITEEEILMFTKCLRRKRYLKGERNSANSLDIKVMIAEAIHSISGKLGIDFYLDFGLYDLMVAHMKSAVYRVMNGEVLVNPFKEAIINDYPEILKIVHKELEKLEGFIGKKFSEDEVLFLVLYFASVIEKEKVENNKNKKIPVALVCATGRGTVQFMLAKLKILDDIIEIVSVSSHHNMKEIEQSGAKMIISTIPLPDAVLPSVVIRSPMLDDKDILNIQQKVFELKGQNKEEMELPNIKDINENTGKDIQGAFYQLLSTDRIVLDYPAKDWEEAIKCAGQLLRDSGTVTGQYIDEMVNNVKKHGAYIVVCKGMALPHADSSKGVIKEAASFVRLKKGIEFGSEFNDPVRYVIGMSIKDAESINQAIYDMMMIFGDENNIRKFDELPNEQSVLDMIKSFEKK</sequence>
<dbReference type="InterPro" id="IPR036390">
    <property type="entry name" value="WH_DNA-bd_sf"/>
</dbReference>
<dbReference type="InterPro" id="IPR013011">
    <property type="entry name" value="PTS_EIIB_2"/>
</dbReference>